<evidence type="ECO:0000259" key="7">
    <source>
        <dbReference type="Pfam" id="PF22603"/>
    </source>
</evidence>
<feature type="domain" description="RAE1/2" evidence="7">
    <location>
        <begin position="356"/>
        <end position="484"/>
    </location>
</feature>
<reference evidence="9" key="1">
    <citation type="submission" date="2025-08" db="UniProtKB">
        <authorList>
            <consortium name="RefSeq"/>
        </authorList>
    </citation>
    <scope>IDENTIFICATION</scope>
    <source>
        <tissue evidence="9">Liver</tissue>
    </source>
</reference>
<dbReference type="GO" id="GO:0005829">
    <property type="term" value="C:cytosol"/>
    <property type="evidence" value="ECO:0007669"/>
    <property type="project" value="UniProtKB-SubCell"/>
</dbReference>
<dbReference type="GO" id="GO:0005096">
    <property type="term" value="F:GTPase activator activity"/>
    <property type="evidence" value="ECO:0007669"/>
    <property type="project" value="UniProtKB-UniRule"/>
</dbReference>
<dbReference type="AlphaFoldDB" id="A0A2U3X950"/>
<dbReference type="GO" id="GO:0016192">
    <property type="term" value="P:vesicle-mediated transport"/>
    <property type="evidence" value="ECO:0007669"/>
    <property type="project" value="TreeGrafter"/>
</dbReference>
<dbReference type="Pfam" id="PF22603">
    <property type="entry name" value="RAE1_2_domI_C"/>
    <property type="match status" value="1"/>
</dbReference>
<dbReference type="FunFam" id="3.30.519.10:FF:000007">
    <property type="entry name" value="Rab proteins geranylgeranyltransferase component A"/>
    <property type="match status" value="1"/>
</dbReference>
<comment type="subcellular location">
    <subcellularLocation>
        <location evidence="1">Cytoplasm</location>
        <location evidence="1">Cytosol</location>
    </subcellularLocation>
</comment>
<protein>
    <recommendedName>
        <fullName evidence="5">Rab proteins geranylgeranyltransferase component A</fullName>
    </recommendedName>
</protein>
<keyword evidence="8" id="KW-1185">Reference proteome</keyword>
<dbReference type="InterPro" id="IPR054420">
    <property type="entry name" value="RAE1_2_domI_C"/>
</dbReference>
<dbReference type="GO" id="GO:0007264">
    <property type="term" value="P:small GTPase-mediated signal transduction"/>
    <property type="evidence" value="ECO:0007669"/>
    <property type="project" value="UniProtKB-UniRule"/>
</dbReference>
<dbReference type="GO" id="GO:0006886">
    <property type="term" value="P:intracellular protein transport"/>
    <property type="evidence" value="ECO:0007669"/>
    <property type="project" value="InterPro"/>
</dbReference>
<dbReference type="PRINTS" id="PR00891">
    <property type="entry name" value="RABGDIREP"/>
</dbReference>
<comment type="function">
    <text evidence="5">Substrate-binding subunit (component A) of the Rab geranylgeranyltransferase (GGTase) complex. Binds unprenylated Rab proteins and presents the substrate peptide to the catalytic component B. The component A is thought to be regenerated by transferring its prenylated Rab back to the donor membrane.</text>
</comment>
<dbReference type="SUPFAM" id="SSF51905">
    <property type="entry name" value="FAD/NAD(P)-binding domain"/>
    <property type="match status" value="1"/>
</dbReference>
<dbReference type="OrthoDB" id="1923006at2759"/>
<evidence type="ECO:0000256" key="5">
    <source>
        <dbReference type="PIRNR" id="PIRNR016550"/>
    </source>
</evidence>
<dbReference type="PRINTS" id="PR00893">
    <property type="entry name" value="RABESCORT"/>
</dbReference>
<dbReference type="InterPro" id="IPR018203">
    <property type="entry name" value="GDP_dissociation_inhibitor"/>
</dbReference>
<dbReference type="GO" id="GO:0005968">
    <property type="term" value="C:Rab-protein geranylgeranyltransferase complex"/>
    <property type="evidence" value="ECO:0007669"/>
    <property type="project" value="UniProtKB-UniRule"/>
</dbReference>
<keyword evidence="4 5" id="KW-0963">Cytoplasm</keyword>
<dbReference type="RefSeq" id="XP_006728017.1">
    <property type="nucleotide sequence ID" value="XM_006727954.2"/>
</dbReference>
<dbReference type="InterPro" id="IPR001738">
    <property type="entry name" value="Rab_escort"/>
</dbReference>
<dbReference type="GO" id="GO:0005092">
    <property type="term" value="F:GDP-dissociation inhibitor activity"/>
    <property type="evidence" value="ECO:0007669"/>
    <property type="project" value="InterPro"/>
</dbReference>
<name>A0A2U3X950_LEPWE</name>
<dbReference type="PANTHER" id="PTHR11787:SF12">
    <property type="entry name" value="RAB PROTEINS GERANYLGERANYLTRANSFERASE COMPONENT A 1"/>
    <property type="match status" value="1"/>
</dbReference>
<feature type="region of interest" description="Disordered" evidence="6">
    <location>
        <begin position="181"/>
        <end position="209"/>
    </location>
</feature>
<dbReference type="CTD" id="1121"/>
<dbReference type="GeneID" id="102742732"/>
<proteinExistence type="inferred from homology"/>
<dbReference type="FunFam" id="3.50.50.60:FF:000108">
    <property type="entry name" value="Rab proteins geranylgeranyltransferase component A"/>
    <property type="match status" value="1"/>
</dbReference>
<dbReference type="SUPFAM" id="SSF54373">
    <property type="entry name" value="FAD-linked reductases, C-terminal domain"/>
    <property type="match status" value="1"/>
</dbReference>
<accession>A0A2U3X950</accession>
<dbReference type="STRING" id="9713.A0A2U3X950"/>
<evidence type="ECO:0000313" key="9">
    <source>
        <dbReference type="RefSeq" id="XP_006728017.1"/>
    </source>
</evidence>
<dbReference type="PIRSF" id="PIRSF016550">
    <property type="entry name" value="Rab_ger_ger_transf_A_euk"/>
    <property type="match status" value="1"/>
</dbReference>
<organism evidence="8 9">
    <name type="scientific">Leptonychotes weddellii</name>
    <name type="common">Weddell seal</name>
    <name type="synonym">Otaria weddellii</name>
    <dbReference type="NCBI Taxonomy" id="9713"/>
    <lineage>
        <taxon>Eukaryota</taxon>
        <taxon>Metazoa</taxon>
        <taxon>Chordata</taxon>
        <taxon>Craniata</taxon>
        <taxon>Vertebrata</taxon>
        <taxon>Euteleostomi</taxon>
        <taxon>Mammalia</taxon>
        <taxon>Eutheria</taxon>
        <taxon>Laurasiatheria</taxon>
        <taxon>Carnivora</taxon>
        <taxon>Caniformia</taxon>
        <taxon>Pinnipedia</taxon>
        <taxon>Phocidae</taxon>
        <taxon>Monachinae</taxon>
        <taxon>Lobodontini</taxon>
        <taxon>Leptonychotes</taxon>
    </lineage>
</organism>
<evidence type="ECO:0000256" key="3">
    <source>
        <dbReference type="ARBA" id="ARBA00022468"/>
    </source>
</evidence>
<evidence type="ECO:0000256" key="2">
    <source>
        <dbReference type="ARBA" id="ARBA00005593"/>
    </source>
</evidence>
<evidence type="ECO:0000256" key="1">
    <source>
        <dbReference type="ARBA" id="ARBA00004514"/>
    </source>
</evidence>
<comment type="similarity">
    <text evidence="2 5">Belongs to the Rab GDI family.</text>
</comment>
<dbReference type="KEGG" id="lww:102742732"/>
<dbReference type="Gene3D" id="3.30.519.10">
    <property type="entry name" value="Guanine Nucleotide Dissociation Inhibitor, domain 2"/>
    <property type="match status" value="1"/>
</dbReference>
<evidence type="ECO:0000313" key="8">
    <source>
        <dbReference type="Proteomes" id="UP000245341"/>
    </source>
</evidence>
<feature type="compositionally biased region" description="Polar residues" evidence="6">
    <location>
        <begin position="539"/>
        <end position="557"/>
    </location>
</feature>
<evidence type="ECO:0000256" key="4">
    <source>
        <dbReference type="ARBA" id="ARBA00022490"/>
    </source>
</evidence>
<gene>
    <name evidence="9" type="primary">CHM</name>
</gene>
<dbReference type="InterPro" id="IPR036188">
    <property type="entry name" value="FAD/NAD-bd_sf"/>
</dbReference>
<dbReference type="GO" id="GO:0005634">
    <property type="term" value="C:nucleus"/>
    <property type="evidence" value="ECO:0007669"/>
    <property type="project" value="TreeGrafter"/>
</dbReference>
<dbReference type="Pfam" id="PF00996">
    <property type="entry name" value="GDI"/>
    <property type="match status" value="1"/>
</dbReference>
<dbReference type="Proteomes" id="UP000245341">
    <property type="component" value="Unplaced"/>
</dbReference>
<feature type="region of interest" description="Disordered" evidence="6">
    <location>
        <begin position="512"/>
        <end position="557"/>
    </location>
</feature>
<dbReference type="Gene3D" id="3.50.50.60">
    <property type="entry name" value="FAD/NAD(P)-binding domain"/>
    <property type="match status" value="1"/>
</dbReference>
<sequence length="557" mass="62250">MADNLPSEFDVIVIGTGLPESIIAAACSRSGQRVLHVDSRSYYGGNWASFSFSGILSWLKEYQENSDVVNESPAWQEQILENEEAIALSRKDKTIQHVEVFCYASQDLHEDVEEAGALQKNHASVISGSPTETAHSAYLPSEDESLCTGSCEMPTEQTPSSDLETALEINDVGVTGEKEKHYDDKTCVKSASEEETSENVPTAEDTALPPKKNRITYSQIIKEGRRFNIDLVSKMAVMVMDGYGLEVATGNGWRLHLGITEVVFVEEVDSFMKQHGNETADTVLKKLYEKYQKMCAVFGGIYCLRHSVQCLVVDKESRKCKAIIDQFGQRIISKHFLVEDSYFSENTCTHVQYRQISRSVLITDRSVLKMDSDQQVILLNIPAEKKGKFIIRRIDIISSLNVCQRKTYLVHLTCTSSKTAREDLEPVVQKLFTPYTETEIENEEVEKPRLLWALYFNMRDSSDVSRNSYNDLPSNVYVCSGPDCGLGNDNAVKQAETLFQLICPNEDFCPPPPNPEDIIIDGDSLQSEASEFSVLPEANSETPKESTSLGNPEEASQ</sequence>
<keyword evidence="3 5" id="KW-0343">GTPase activation</keyword>
<dbReference type="PANTHER" id="PTHR11787">
    <property type="entry name" value="RAB GDP-DISSOCIATION INHIBITOR"/>
    <property type="match status" value="1"/>
</dbReference>
<evidence type="ECO:0000256" key="6">
    <source>
        <dbReference type="SAM" id="MobiDB-lite"/>
    </source>
</evidence>